<reference evidence="3" key="1">
    <citation type="submission" date="2021-04" db="EMBL/GenBank/DDBJ databases">
        <title>Genome based classification of Actinospica acidithermotolerans sp. nov., an actinobacterium isolated from an Indonesian hot spring.</title>
        <authorList>
            <person name="Kusuma A.B."/>
            <person name="Putra K.E."/>
            <person name="Nafisah S."/>
            <person name="Loh J."/>
            <person name="Nouioui I."/>
            <person name="Goodfellow M."/>
        </authorList>
    </citation>
    <scope>NUCLEOTIDE SEQUENCE</scope>
    <source>
        <strain evidence="3">CSCA 57</strain>
    </source>
</reference>
<sequence length="227" mass="22832">MTTPRIAALLAGIALAAGTAGSAAAKSDLRVNAAAVTVARSGAAEIAVTAVGGDDAAGPQRLCVQQDSAGGWRDLSCGRVRFGTGGRLRVLVPVSWAGPLRFRAELERVPRRHGGGRGAPTPDLVSKPVTVTVVFTVTYAAKAAVPGAATVTAAAAATPAPTATARGTKTTAKPGPTSTRTPSTQTQTQSTPPPPPPDYSRQSPSRSTVSLRTTETGTATASLVRSK</sequence>
<evidence type="ECO:0000313" key="4">
    <source>
        <dbReference type="Proteomes" id="UP000675781"/>
    </source>
</evidence>
<feature type="region of interest" description="Disordered" evidence="1">
    <location>
        <begin position="153"/>
        <end position="227"/>
    </location>
</feature>
<dbReference type="RefSeq" id="WP_212532873.1">
    <property type="nucleotide sequence ID" value="NZ_JAGSOG010000287.1"/>
</dbReference>
<feature type="compositionally biased region" description="Polar residues" evidence="1">
    <location>
        <begin position="208"/>
        <end position="227"/>
    </location>
</feature>
<gene>
    <name evidence="3" type="ORF">KDL01_34425</name>
</gene>
<evidence type="ECO:0000256" key="2">
    <source>
        <dbReference type="SAM" id="SignalP"/>
    </source>
</evidence>
<feature type="chain" id="PRO_5039225795" evidence="2">
    <location>
        <begin position="17"/>
        <end position="227"/>
    </location>
</feature>
<feature type="compositionally biased region" description="Low complexity" evidence="1">
    <location>
        <begin position="153"/>
        <end position="190"/>
    </location>
</feature>
<feature type="signal peptide" evidence="2">
    <location>
        <begin position="1"/>
        <end position="16"/>
    </location>
</feature>
<accession>A0A941EWT7</accession>
<dbReference type="AlphaFoldDB" id="A0A941EWT7"/>
<organism evidence="3 4">
    <name type="scientific">Actinospica durhamensis</name>
    <dbReference type="NCBI Taxonomy" id="1508375"/>
    <lineage>
        <taxon>Bacteria</taxon>
        <taxon>Bacillati</taxon>
        <taxon>Actinomycetota</taxon>
        <taxon>Actinomycetes</taxon>
        <taxon>Catenulisporales</taxon>
        <taxon>Actinospicaceae</taxon>
        <taxon>Actinospica</taxon>
    </lineage>
</organism>
<protein>
    <submittedName>
        <fullName evidence="3">Uncharacterized protein</fullName>
    </submittedName>
</protein>
<evidence type="ECO:0000256" key="1">
    <source>
        <dbReference type="SAM" id="MobiDB-lite"/>
    </source>
</evidence>
<dbReference type="Proteomes" id="UP000675781">
    <property type="component" value="Unassembled WGS sequence"/>
</dbReference>
<proteinExistence type="predicted"/>
<evidence type="ECO:0000313" key="3">
    <source>
        <dbReference type="EMBL" id="MBR7838416.1"/>
    </source>
</evidence>
<keyword evidence="2" id="KW-0732">Signal</keyword>
<dbReference type="EMBL" id="JAGSOG010000287">
    <property type="protein sequence ID" value="MBR7838416.1"/>
    <property type="molecule type" value="Genomic_DNA"/>
</dbReference>
<name>A0A941EWT7_9ACTN</name>
<comment type="caution">
    <text evidence="3">The sequence shown here is derived from an EMBL/GenBank/DDBJ whole genome shotgun (WGS) entry which is preliminary data.</text>
</comment>
<keyword evidence="4" id="KW-1185">Reference proteome</keyword>